<dbReference type="EMBL" id="JAPCWZ010000004">
    <property type="protein sequence ID" value="KAK8868996.1"/>
    <property type="molecule type" value="Genomic_DNA"/>
</dbReference>
<evidence type="ECO:0000313" key="6">
    <source>
        <dbReference type="EMBL" id="KAK8868996.1"/>
    </source>
</evidence>
<proteinExistence type="predicted"/>
<name>A0ABR2IWL0_9PEZI</name>
<evidence type="ECO:0000313" key="7">
    <source>
        <dbReference type="Proteomes" id="UP001390339"/>
    </source>
</evidence>
<comment type="caution">
    <text evidence="6">The sequence shown here is derived from an EMBL/GenBank/DDBJ whole genome shotgun (WGS) entry which is preliminary data.</text>
</comment>
<gene>
    <name evidence="6" type="ORF">PGQ11_007574</name>
</gene>
<dbReference type="InterPro" id="IPR025676">
    <property type="entry name" value="Clr5_dom"/>
</dbReference>
<keyword evidence="4" id="KW-0812">Transmembrane</keyword>
<dbReference type="SMART" id="SM00248">
    <property type="entry name" value="ANK"/>
    <property type="match status" value="7"/>
</dbReference>
<evidence type="ECO:0000256" key="1">
    <source>
        <dbReference type="ARBA" id="ARBA00022737"/>
    </source>
</evidence>
<sequence>MPGNRSYGPILSAQSTLYETLFCFFYLSRQHSFIITHRFQFRLVSSIFYYAVSYIAIAVDPNMASTIIYANQPKDFSLWDAHKDILRQLYLTEKKPLKEVKRLMESQHRFPCNFTLSSYETTLRDHLGFRKNLKHSDYEAISTKLDERQNKESVVTLDGDRLPRKRVDRGIKRHYPKVKRDATPAHVMTPHMRPEIVIRTPSPALPDIVPDVQSFGPVSRGEHTNAINSLIVTSTSEIAQNSLQFPSIYHHRVGFLLQGHFAQARKNLPINEFAGKLIENLRLVQMTGSPTTFGLNTSVEILLHASYMLSNGHTLWDGSLQFITWIEKVADIQLLRQFFSQNTPTTIAAWSRLFQMPDEFPIRLDLSDTVVEIWFRVGILASNGKWIHDNDEMCFHALRRMDPAKRWAVLKYIWQSKKMHGFLSEPSISRLLEGQLWGVINDPSLTKDVINSGIPLPQMAFSSSWLPKALSGIQSQSQCIKMLVDSGVNFVSGTPSDNSILRFWLPKPPVRISEKAWLTQLDDFLGTFDLLNGFLKDCVTVCGICAAAGRGVECLREYVRGKPHQELTEYSPRLPLTKEELLQVALSKTIKMGLQSIVEVLLQFGAEFSVNILRDFKSELRYSRIPHPVLEAVHASDVGMIRLLAKSGADFDHQEVLDAVLDCNTERSEGMGLAVNCETLVDSLSEVGLCLQKHGPITMLKATGVLETQRYGGGFSPGMFNKDIIKALRRHGVTLDHTYCNNGKLWKYWGWRDGEVGGMDLLHAAVRLGNRFDSIQYLLDEGISIHSRPCDLDGRSILEAALKSIPTDRVEVVMLLLDRMGAEREADPVWPRLLELSIPTYSPEDSDLQLFHHVKSLGAPLPIATDPVKASQRLSLIPKLIAAKSQNDTIAEIWNCGMGFEKLHEEDRARLLMETINSGGLSWACTLIEHGASINTMTIIGHSWMTAFQYACTCRYPRVDLWFFGYLLRHGGNSTFDASTGLTALHYAAHEGMLNLATLILEYHGDANAIWTPPRWALGARLSDDSLHRDMGKHRFECRLKRKWLQRDLTPLDVASAMGKLDMVKFLLNIGGQSAFPGLTGLDGALKLAEKKTRHGVVMLLQQEQAARSTAS</sequence>
<keyword evidence="2 3" id="KW-0040">ANK repeat</keyword>
<dbReference type="Pfam" id="PF00023">
    <property type="entry name" value="Ank"/>
    <property type="match status" value="1"/>
</dbReference>
<feature type="transmembrane region" description="Helical" evidence="4">
    <location>
        <begin position="39"/>
        <end position="59"/>
    </location>
</feature>
<dbReference type="PANTHER" id="PTHR24123">
    <property type="entry name" value="ANKYRIN REPEAT-CONTAINING"/>
    <property type="match status" value="1"/>
</dbReference>
<feature type="repeat" description="ANK" evidence="3">
    <location>
        <begin position="980"/>
        <end position="1009"/>
    </location>
</feature>
<keyword evidence="4" id="KW-0472">Membrane</keyword>
<dbReference type="SUPFAM" id="SSF48403">
    <property type="entry name" value="Ankyrin repeat"/>
    <property type="match status" value="2"/>
</dbReference>
<keyword evidence="4" id="KW-1133">Transmembrane helix</keyword>
<accession>A0ABR2IWL0</accession>
<feature type="domain" description="Clr5" evidence="5">
    <location>
        <begin position="79"/>
        <end position="111"/>
    </location>
</feature>
<dbReference type="PROSITE" id="PS50088">
    <property type="entry name" value="ANK_REPEAT"/>
    <property type="match status" value="1"/>
</dbReference>
<evidence type="ECO:0000256" key="4">
    <source>
        <dbReference type="SAM" id="Phobius"/>
    </source>
</evidence>
<dbReference type="InterPro" id="IPR036770">
    <property type="entry name" value="Ankyrin_rpt-contain_sf"/>
</dbReference>
<dbReference type="Pfam" id="PF14420">
    <property type="entry name" value="Clr5"/>
    <property type="match status" value="1"/>
</dbReference>
<evidence type="ECO:0000256" key="2">
    <source>
        <dbReference type="ARBA" id="ARBA00023043"/>
    </source>
</evidence>
<dbReference type="InterPro" id="IPR051165">
    <property type="entry name" value="Multifunctional_ANK_Repeat"/>
</dbReference>
<evidence type="ECO:0000256" key="3">
    <source>
        <dbReference type="PROSITE-ProRule" id="PRU00023"/>
    </source>
</evidence>
<keyword evidence="7" id="KW-1185">Reference proteome</keyword>
<dbReference type="Gene3D" id="1.25.40.20">
    <property type="entry name" value="Ankyrin repeat-containing domain"/>
    <property type="match status" value="2"/>
</dbReference>
<dbReference type="PANTHER" id="PTHR24123:SF138">
    <property type="entry name" value="NACHT DOMAIN-CONTAINING PROTEIN"/>
    <property type="match status" value="1"/>
</dbReference>
<keyword evidence="1" id="KW-0677">Repeat</keyword>
<reference evidence="6 7" key="1">
    <citation type="journal article" date="2024" name="IMA Fungus">
        <title>Apiospora arundinis, a panoply of carbohydrate-active enzymes and secondary metabolites.</title>
        <authorList>
            <person name="Sorensen T."/>
            <person name="Petersen C."/>
            <person name="Muurmann A.T."/>
            <person name="Christiansen J.V."/>
            <person name="Brundto M.L."/>
            <person name="Overgaard C.K."/>
            <person name="Boysen A.T."/>
            <person name="Wollenberg R.D."/>
            <person name="Larsen T.O."/>
            <person name="Sorensen J.L."/>
            <person name="Nielsen K.L."/>
            <person name="Sondergaard T.E."/>
        </authorList>
    </citation>
    <scope>NUCLEOTIDE SEQUENCE [LARGE SCALE GENOMIC DNA]</scope>
    <source>
        <strain evidence="6 7">AAU 773</strain>
    </source>
</reference>
<evidence type="ECO:0000259" key="5">
    <source>
        <dbReference type="Pfam" id="PF14420"/>
    </source>
</evidence>
<dbReference type="InterPro" id="IPR002110">
    <property type="entry name" value="Ankyrin_rpt"/>
</dbReference>
<dbReference type="Proteomes" id="UP001390339">
    <property type="component" value="Unassembled WGS sequence"/>
</dbReference>
<dbReference type="PROSITE" id="PS50297">
    <property type="entry name" value="ANK_REP_REGION"/>
    <property type="match status" value="1"/>
</dbReference>
<organism evidence="6 7">
    <name type="scientific">Apiospora arundinis</name>
    <dbReference type="NCBI Taxonomy" id="335852"/>
    <lineage>
        <taxon>Eukaryota</taxon>
        <taxon>Fungi</taxon>
        <taxon>Dikarya</taxon>
        <taxon>Ascomycota</taxon>
        <taxon>Pezizomycotina</taxon>
        <taxon>Sordariomycetes</taxon>
        <taxon>Xylariomycetidae</taxon>
        <taxon>Amphisphaeriales</taxon>
        <taxon>Apiosporaceae</taxon>
        <taxon>Apiospora</taxon>
    </lineage>
</organism>
<protein>
    <submittedName>
        <fullName evidence="6">Ankyrin repeat-containing domain protein</fullName>
    </submittedName>
</protein>
<feature type="transmembrane region" description="Helical" evidence="4">
    <location>
        <begin position="6"/>
        <end position="27"/>
    </location>
</feature>